<reference evidence="1 2" key="1">
    <citation type="submission" date="2020-01" db="EMBL/GenBank/DDBJ databases">
        <authorList>
            <person name="Kim M.K."/>
        </authorList>
    </citation>
    <scope>NUCLEOTIDE SEQUENCE [LARGE SCALE GENOMIC DNA]</scope>
    <source>
        <strain evidence="1 2">172606-1</strain>
    </source>
</reference>
<sequence length="138" mass="15567">MSEILSKSGDSTVHNYGYAKGRLNLDIELFDLDVRVKLGIQTDTIIFDPFLDTTTIKPLLAYMMVKELGPLLKTQHGIYVPDNDFGKFMKEFRSGLSLAYGRKASKIKYIFYLTGGVDLIICLISKMENISIIEMSNT</sequence>
<dbReference type="Proteomes" id="UP000480178">
    <property type="component" value="Chromosome"/>
</dbReference>
<dbReference type="RefSeq" id="WP_162445614.1">
    <property type="nucleotide sequence ID" value="NZ_CP048222.1"/>
</dbReference>
<dbReference type="KEGG" id="rhoz:GXP67_24745"/>
<accession>A0A6C0GNW7</accession>
<dbReference type="AlphaFoldDB" id="A0A6C0GNW7"/>
<proteinExistence type="predicted"/>
<keyword evidence="2" id="KW-1185">Reference proteome</keyword>
<evidence type="ECO:0000313" key="1">
    <source>
        <dbReference type="EMBL" id="QHT69627.1"/>
    </source>
</evidence>
<protein>
    <submittedName>
        <fullName evidence="1">Uncharacterized protein</fullName>
    </submittedName>
</protein>
<name>A0A6C0GNW7_9BACT</name>
<dbReference type="EMBL" id="CP048222">
    <property type="protein sequence ID" value="QHT69627.1"/>
    <property type="molecule type" value="Genomic_DNA"/>
</dbReference>
<gene>
    <name evidence="1" type="ORF">GXP67_24745</name>
</gene>
<evidence type="ECO:0000313" key="2">
    <source>
        <dbReference type="Proteomes" id="UP000480178"/>
    </source>
</evidence>
<organism evidence="1 2">
    <name type="scientific">Rhodocytophaga rosea</name>
    <dbReference type="NCBI Taxonomy" id="2704465"/>
    <lineage>
        <taxon>Bacteria</taxon>
        <taxon>Pseudomonadati</taxon>
        <taxon>Bacteroidota</taxon>
        <taxon>Cytophagia</taxon>
        <taxon>Cytophagales</taxon>
        <taxon>Rhodocytophagaceae</taxon>
        <taxon>Rhodocytophaga</taxon>
    </lineage>
</organism>